<dbReference type="Proteomes" id="UP000178656">
    <property type="component" value="Unassembled WGS sequence"/>
</dbReference>
<evidence type="ECO:0008006" key="3">
    <source>
        <dbReference type="Google" id="ProtNLM"/>
    </source>
</evidence>
<dbReference type="SUPFAM" id="SSF56112">
    <property type="entry name" value="Protein kinase-like (PK-like)"/>
    <property type="match status" value="1"/>
</dbReference>
<comment type="caution">
    <text evidence="1">The sequence shown here is derived from an EMBL/GenBank/DDBJ whole genome shotgun (WGS) entry which is preliminary data.</text>
</comment>
<organism evidence="1 2">
    <name type="scientific">Candidatus Falkowbacteria bacterium RIFOXYC2_FULL_48_21</name>
    <dbReference type="NCBI Taxonomy" id="1798005"/>
    <lineage>
        <taxon>Bacteria</taxon>
        <taxon>Candidatus Falkowiibacteriota</taxon>
    </lineage>
</organism>
<dbReference type="AlphaFoldDB" id="A0A1F5T7W7"/>
<dbReference type="InterPro" id="IPR011009">
    <property type="entry name" value="Kinase-like_dom_sf"/>
</dbReference>
<name>A0A1F5T7W7_9BACT</name>
<protein>
    <recommendedName>
        <fullName evidence="3">Protein kinase domain-containing protein</fullName>
    </recommendedName>
</protein>
<evidence type="ECO:0000313" key="1">
    <source>
        <dbReference type="EMBL" id="OGF35029.1"/>
    </source>
</evidence>
<accession>A0A1F5T7W7</accession>
<dbReference type="Gene3D" id="1.10.510.10">
    <property type="entry name" value="Transferase(Phosphotransferase) domain 1"/>
    <property type="match status" value="1"/>
</dbReference>
<proteinExistence type="predicted"/>
<gene>
    <name evidence="1" type="ORF">A2482_03885</name>
</gene>
<sequence>MIITSEKGRYEVGKLVGKAEAYHLYVCQRDGSDQEYLLQIATELIHGGALERTALFLKTLNDKANELEELYATTKEKPEEMLNYGLGFPELVESFICPEQGSRRVNILAFRNVKQVSRMVPISNIINKDRQRVDLRTSAWIMGKALKLLAFFHSNGFAIGLVNAANILIEPDQHYVLFFDWSKAVNHEGAVNKEMAGEEIAEAARAVVALLGGDWEKGEIAVWEDETKENFDPNLKYDEELYIEFVLELARGMHTSAEKAHEEFYEIVDRLWAREFYPFTSFDRI</sequence>
<reference evidence="1 2" key="1">
    <citation type="journal article" date="2016" name="Nat. Commun.">
        <title>Thousands of microbial genomes shed light on interconnected biogeochemical processes in an aquifer system.</title>
        <authorList>
            <person name="Anantharaman K."/>
            <person name="Brown C.T."/>
            <person name="Hug L.A."/>
            <person name="Sharon I."/>
            <person name="Castelle C.J."/>
            <person name="Probst A.J."/>
            <person name="Thomas B.C."/>
            <person name="Singh A."/>
            <person name="Wilkins M.J."/>
            <person name="Karaoz U."/>
            <person name="Brodie E.L."/>
            <person name="Williams K.H."/>
            <person name="Hubbard S.S."/>
            <person name="Banfield J.F."/>
        </authorList>
    </citation>
    <scope>NUCLEOTIDE SEQUENCE [LARGE SCALE GENOMIC DNA]</scope>
</reference>
<evidence type="ECO:0000313" key="2">
    <source>
        <dbReference type="Proteomes" id="UP000178656"/>
    </source>
</evidence>
<dbReference type="EMBL" id="MFGM01000064">
    <property type="protein sequence ID" value="OGF35029.1"/>
    <property type="molecule type" value="Genomic_DNA"/>
</dbReference>